<gene>
    <name evidence="1" type="ORF">BN11_4580016</name>
</gene>
<proteinExistence type="predicted"/>
<sequence length="204" mass="22174">MTTMAAEAPVWSIDLVGRPAVVDHEMTIVTALRGTEVFTALEPGIGRNAESVVMLPVTGEFVEIAEVMPSGETVKGYWLGPVETGGRVHETFSVLVLSESKVQRLVMPVAKVDARQLVKGRASEGERAAMGALLTEARAHICTRRDQESWRDRLVSEAHSEADDRQWCGEFDDFMDRVGLPRKRAIFNGCNVGAARPAGGPNIS</sequence>
<dbReference type="OrthoDB" id="4730062at2"/>
<reference evidence="1 2" key="1">
    <citation type="journal article" date="2013" name="ISME J.">
        <title>A metabolic model for members of the genus Tetrasphaera involved in enhanced biological phosphorus removal.</title>
        <authorList>
            <person name="Kristiansen R."/>
            <person name="Nguyen H.T.T."/>
            <person name="Saunders A.M."/>
            <person name="Nielsen J.L."/>
            <person name="Wimmer R."/>
            <person name="Le V.Q."/>
            <person name="McIlroy S.J."/>
            <person name="Petrovski S."/>
            <person name="Seviour R.J."/>
            <person name="Calteau A."/>
            <person name="Nielsen K.L."/>
            <person name="Nielsen P.H."/>
        </authorList>
    </citation>
    <scope>NUCLEOTIDE SEQUENCE [LARGE SCALE GENOMIC DNA]</scope>
    <source>
        <strain evidence="1 2">Ben110</strain>
    </source>
</reference>
<evidence type="ECO:0000313" key="2">
    <source>
        <dbReference type="Proteomes" id="UP000035763"/>
    </source>
</evidence>
<keyword evidence="2" id="KW-1185">Reference proteome</keyword>
<name>W6JZF0_9MICO</name>
<dbReference type="EMBL" id="CAJA01000399">
    <property type="protein sequence ID" value="CCH74572.1"/>
    <property type="molecule type" value="Genomic_DNA"/>
</dbReference>
<comment type="caution">
    <text evidence="1">The sequence shown here is derived from an EMBL/GenBank/DDBJ whole genome shotgun (WGS) entry which is preliminary data.</text>
</comment>
<accession>W6JZF0</accession>
<evidence type="ECO:0000313" key="1">
    <source>
        <dbReference type="EMBL" id="CCH74572.1"/>
    </source>
</evidence>
<dbReference type="RefSeq" id="WP_157044283.1">
    <property type="nucleotide sequence ID" value="NZ_HG764815.1"/>
</dbReference>
<protein>
    <submittedName>
        <fullName evidence="1">Uncharacterized protein</fullName>
    </submittedName>
</protein>
<dbReference type="AlphaFoldDB" id="W6JZF0"/>
<dbReference type="Proteomes" id="UP000035763">
    <property type="component" value="Unassembled WGS sequence"/>
</dbReference>
<dbReference type="STRING" id="1193182.BN11_4580016"/>
<organism evidence="1 2">
    <name type="scientific">Nostocoides australiense Ben110</name>
    <dbReference type="NCBI Taxonomy" id="1193182"/>
    <lineage>
        <taxon>Bacteria</taxon>
        <taxon>Bacillati</taxon>
        <taxon>Actinomycetota</taxon>
        <taxon>Actinomycetes</taxon>
        <taxon>Micrococcales</taxon>
        <taxon>Intrasporangiaceae</taxon>
        <taxon>Nostocoides</taxon>
    </lineage>
</organism>